<dbReference type="GeneID" id="45851653"/>
<gene>
    <name evidence="1" type="ORF">C5E00_16825</name>
</gene>
<dbReference type="AlphaFoldDB" id="A0A8B3FKJ8"/>
<dbReference type="RefSeq" id="WP_025919729.1">
    <property type="nucleotide sequence ID" value="NZ_BSWE01000009.1"/>
</dbReference>
<name>A0A8B3FKJ8_PECPM</name>
<dbReference type="EMBL" id="PSZG01000001">
    <property type="protein sequence ID" value="RKO78322.1"/>
    <property type="molecule type" value="Genomic_DNA"/>
</dbReference>
<sequence>MYKKYLKNRKEMSLIYNGYDLSNIMSFDIACLSYGQKKSFRKHLINIFFAQKISIPLFNDDILFSMGPYGKRADYNEIIHHAMSEVDIKNIFKVEEKPKLEFLFSLKGFKFTTFEFFKRKIDLPIKSKLILFLTMLHYINTIELLQKKSISWKYKKYCSFCSSLPLEAIIDNYFRLHNVTTYTLQHAIYSFPNTPQIDIVTLDNMPSDYILCWGEYTKDEFLRYGSISPAKIKISGYPHPIKNLSPYEIKGRCRILFLCSRKIYSDENIKIISIISSCLNEINIDVTIKPHPGLDIEEYRKISESFGLKFYESSSVSDALNSKKFDIVITYNSTAYYDAYMNNIIALKYKNDRNEINFDIMENDSFSSKAELLAQLKIIIEESKNENTWINIKNKLHYATGYGINNYSDSLASSVPA</sequence>
<evidence type="ECO:0000313" key="2">
    <source>
        <dbReference type="Proteomes" id="UP000269665"/>
    </source>
</evidence>
<organism evidence="1 2">
    <name type="scientific">Pectobacterium parmentieri</name>
    <dbReference type="NCBI Taxonomy" id="1905730"/>
    <lineage>
        <taxon>Bacteria</taxon>
        <taxon>Pseudomonadati</taxon>
        <taxon>Pseudomonadota</taxon>
        <taxon>Gammaproteobacteria</taxon>
        <taxon>Enterobacterales</taxon>
        <taxon>Pectobacteriaceae</taxon>
        <taxon>Pectobacterium</taxon>
    </lineage>
</organism>
<reference evidence="1 2" key="1">
    <citation type="journal article" date="2018" name="BMC Genomics">
        <title>High genomic variability in the plant pathogenic bacterium Pectobacterium parmentieri deciphered from de novo assembled complete genomes.</title>
        <authorList>
            <person name="Zoledowska S."/>
            <person name="Motyka-Pomagruk A."/>
            <person name="Sledz W."/>
            <person name="Mengoni A."/>
            <person name="Lojkowska E."/>
        </authorList>
    </citation>
    <scope>NUCLEOTIDE SEQUENCE [LARGE SCALE GENOMIC DNA]</scope>
    <source>
        <strain evidence="1 2">IFB5626</strain>
    </source>
</reference>
<evidence type="ECO:0000313" key="1">
    <source>
        <dbReference type="EMBL" id="RKO78322.1"/>
    </source>
</evidence>
<proteinExistence type="predicted"/>
<comment type="caution">
    <text evidence="1">The sequence shown here is derived from an EMBL/GenBank/DDBJ whole genome shotgun (WGS) entry which is preliminary data.</text>
</comment>
<accession>A0A8B3FKJ8</accession>
<dbReference type="KEGG" id="ppar:A8F97_19525"/>
<protein>
    <submittedName>
        <fullName evidence="1">Uncharacterized protein</fullName>
    </submittedName>
</protein>
<dbReference type="Proteomes" id="UP000269665">
    <property type="component" value="Unassembled WGS sequence"/>
</dbReference>
<dbReference type="OrthoDB" id="1492777at2"/>